<evidence type="ECO:0000313" key="2">
    <source>
        <dbReference type="EMBL" id="QEE23994.1"/>
    </source>
</evidence>
<dbReference type="PANTHER" id="PTHR42964">
    <property type="entry name" value="ENOYL-COA HYDRATASE"/>
    <property type="match status" value="1"/>
</dbReference>
<organism evidence="2 3">
    <name type="scientific">Rhodanobacter glycinis</name>
    <dbReference type="NCBI Taxonomy" id="582702"/>
    <lineage>
        <taxon>Bacteria</taxon>
        <taxon>Pseudomonadati</taxon>
        <taxon>Pseudomonadota</taxon>
        <taxon>Gammaproteobacteria</taxon>
        <taxon>Lysobacterales</taxon>
        <taxon>Rhodanobacteraceae</taxon>
        <taxon>Rhodanobacter</taxon>
    </lineage>
</organism>
<dbReference type="AlphaFoldDB" id="A0A5B9DXY1"/>
<proteinExistence type="inferred from homology"/>
<sequence length="270" mass="29175">MTLPETQSIQLHLTGDLLHVHFDRPEARNAMNGEVLDELDAIFDALRQRPDIRAVILRGNGGNFCAGGDVKDFARIRKLAVTRDDDPVARYNRRFGHMLQRVNEAPQATIVLLEGAVLGGGFGLACVVDVAIAQEDASFGLPETGLGIIPAQIAPFVVERIGLSQARRLGVCGARFGGAEALRLGLVHFVESDTQALEARLTKVIAQIRRCAPRANAETKRIMLGVGKRDLGTVLDDAAVAFSRSMMDDEAAEGTRAFVEKRLPAWAQGA</sequence>
<evidence type="ECO:0000256" key="1">
    <source>
        <dbReference type="ARBA" id="ARBA00005254"/>
    </source>
</evidence>
<dbReference type="GO" id="GO:0008300">
    <property type="term" value="P:isoprenoid catabolic process"/>
    <property type="evidence" value="ECO:0007669"/>
    <property type="project" value="TreeGrafter"/>
</dbReference>
<dbReference type="SUPFAM" id="SSF52096">
    <property type="entry name" value="ClpP/crotonase"/>
    <property type="match status" value="1"/>
</dbReference>
<dbReference type="Proteomes" id="UP000321807">
    <property type="component" value="Chromosome"/>
</dbReference>
<dbReference type="EMBL" id="CP042807">
    <property type="protein sequence ID" value="QEE23994.1"/>
    <property type="molecule type" value="Genomic_DNA"/>
</dbReference>
<dbReference type="InterPro" id="IPR014748">
    <property type="entry name" value="Enoyl-CoA_hydra_C"/>
</dbReference>
<dbReference type="Gene3D" id="3.90.226.10">
    <property type="entry name" value="2-enoyl-CoA Hydratase, Chain A, domain 1"/>
    <property type="match status" value="1"/>
</dbReference>
<dbReference type="InterPro" id="IPR029045">
    <property type="entry name" value="ClpP/crotonase-like_dom_sf"/>
</dbReference>
<comment type="similarity">
    <text evidence="1">Belongs to the enoyl-CoA hydratase/isomerase family.</text>
</comment>
<accession>A0A5B9DXY1</accession>
<keyword evidence="2" id="KW-0413">Isomerase</keyword>
<evidence type="ECO:0000313" key="3">
    <source>
        <dbReference type="Proteomes" id="UP000321807"/>
    </source>
</evidence>
<dbReference type="KEGG" id="rgl:CS053_05365"/>
<dbReference type="InterPro" id="IPR001753">
    <property type="entry name" value="Enoyl-CoA_hydra/iso"/>
</dbReference>
<dbReference type="GO" id="GO:0016853">
    <property type="term" value="F:isomerase activity"/>
    <property type="evidence" value="ECO:0007669"/>
    <property type="project" value="UniProtKB-KW"/>
</dbReference>
<dbReference type="Pfam" id="PF00378">
    <property type="entry name" value="ECH_1"/>
    <property type="match status" value="1"/>
</dbReference>
<reference evidence="2 3" key="1">
    <citation type="submission" date="2019-08" db="EMBL/GenBank/DDBJ databases">
        <title>Complete genome sequence of Rhodanobacter glycinis strain T01E-68 isolated from tomato root.</title>
        <authorList>
            <person name="Weon H.-Y."/>
            <person name="Lee S.A."/>
        </authorList>
    </citation>
    <scope>NUCLEOTIDE SEQUENCE [LARGE SCALE GENOMIC DNA]</scope>
    <source>
        <strain evidence="2 3">T01E-68</strain>
    </source>
</reference>
<protein>
    <submittedName>
        <fullName evidence="2">Enoyl-CoA hydratase/isomerase family protein</fullName>
    </submittedName>
</protein>
<name>A0A5B9DXY1_9GAMM</name>
<dbReference type="RefSeq" id="WP_147626675.1">
    <property type="nucleotide sequence ID" value="NZ_CP042807.1"/>
</dbReference>
<dbReference type="InterPro" id="IPR051683">
    <property type="entry name" value="Enoyl-CoA_Hydratase/Isomerase"/>
</dbReference>
<dbReference type="Gene3D" id="1.10.12.10">
    <property type="entry name" value="Lyase 2-enoyl-coa Hydratase, Chain A, domain 2"/>
    <property type="match status" value="1"/>
</dbReference>
<gene>
    <name evidence="2" type="ORF">CS053_05365</name>
</gene>
<dbReference type="CDD" id="cd06558">
    <property type="entry name" value="crotonase-like"/>
    <property type="match status" value="1"/>
</dbReference>
<dbReference type="PANTHER" id="PTHR42964:SF1">
    <property type="entry name" value="POLYKETIDE BIOSYNTHESIS ENOYL-COA HYDRATASE PKSH-RELATED"/>
    <property type="match status" value="1"/>
</dbReference>